<evidence type="ECO:0000313" key="6">
    <source>
        <dbReference type="Proteomes" id="UP001371456"/>
    </source>
</evidence>
<comment type="caution">
    <text evidence="5">The sequence shown here is derived from an EMBL/GenBank/DDBJ whole genome shotgun (WGS) entry which is preliminary data.</text>
</comment>
<dbReference type="InterPro" id="IPR050231">
    <property type="entry name" value="Iron_ascorbate_oxido_reductase"/>
</dbReference>
<dbReference type="InterPro" id="IPR027443">
    <property type="entry name" value="IPNS-like_sf"/>
</dbReference>
<dbReference type="GO" id="GO:0016706">
    <property type="term" value="F:2-oxoglutarate-dependent dioxygenase activity"/>
    <property type="evidence" value="ECO:0007669"/>
    <property type="project" value="UniProtKB-ARBA"/>
</dbReference>
<dbReference type="Proteomes" id="UP001371456">
    <property type="component" value="Unassembled WGS sequence"/>
</dbReference>
<dbReference type="InterPro" id="IPR026992">
    <property type="entry name" value="DIOX_N"/>
</dbReference>
<proteinExistence type="predicted"/>
<dbReference type="Pfam" id="PF14226">
    <property type="entry name" value="DIOX_N"/>
    <property type="match status" value="1"/>
</dbReference>
<keyword evidence="1" id="KW-0479">Metal-binding</keyword>
<gene>
    <name evidence="5" type="ORF">RDI58_004652</name>
</gene>
<evidence type="ECO:0000256" key="2">
    <source>
        <dbReference type="ARBA" id="ARBA00022896"/>
    </source>
</evidence>
<accession>A0AAN8U4Y5</accession>
<evidence type="ECO:0000313" key="5">
    <source>
        <dbReference type="EMBL" id="KAK6796951.1"/>
    </source>
</evidence>
<protein>
    <recommendedName>
        <fullName evidence="4">Non-haem dioxygenase N-terminal domain-containing protein</fullName>
    </recommendedName>
</protein>
<dbReference type="AlphaFoldDB" id="A0AAN8U4Y5"/>
<dbReference type="SUPFAM" id="SSF51197">
    <property type="entry name" value="Clavaminate synthase-like"/>
    <property type="match status" value="1"/>
</dbReference>
<name>A0AAN8U4Y5_SOLBU</name>
<organism evidence="5 6">
    <name type="scientific">Solanum bulbocastanum</name>
    <name type="common">Wild potato</name>
    <dbReference type="NCBI Taxonomy" id="147425"/>
    <lineage>
        <taxon>Eukaryota</taxon>
        <taxon>Viridiplantae</taxon>
        <taxon>Streptophyta</taxon>
        <taxon>Embryophyta</taxon>
        <taxon>Tracheophyta</taxon>
        <taxon>Spermatophyta</taxon>
        <taxon>Magnoliopsida</taxon>
        <taxon>eudicotyledons</taxon>
        <taxon>Gunneridae</taxon>
        <taxon>Pentapetalae</taxon>
        <taxon>asterids</taxon>
        <taxon>lamiids</taxon>
        <taxon>Solanales</taxon>
        <taxon>Solanaceae</taxon>
        <taxon>Solanoideae</taxon>
        <taxon>Solaneae</taxon>
        <taxon>Solanum</taxon>
    </lineage>
</organism>
<evidence type="ECO:0000256" key="3">
    <source>
        <dbReference type="ARBA" id="ARBA00023004"/>
    </source>
</evidence>
<sequence length="171" mass="19583">MASTKSVKVPTIDFSNHQELKPNTPLWESTKIQVFEALQEYGCFEAIYDKVPNNVREDMFGISKEIFEFPLETKLKNISEKPIYGYMGMIPQLPLYESLCIPDLLNPQSLETFANIFLPQGHFIEALKELVDEEHPLLFKPYEMLGLFKFGTAQTGYSINPNDVFKAYCGV</sequence>
<keyword evidence="3" id="KW-0408">Iron</keyword>
<keyword evidence="2" id="KW-0847">Vitamin C</keyword>
<dbReference type="Gene3D" id="2.60.120.330">
    <property type="entry name" value="B-lactam Antibiotic, Isopenicillin N Synthase, Chain"/>
    <property type="match status" value="1"/>
</dbReference>
<evidence type="ECO:0000256" key="1">
    <source>
        <dbReference type="ARBA" id="ARBA00022723"/>
    </source>
</evidence>
<dbReference type="PANTHER" id="PTHR47990">
    <property type="entry name" value="2-OXOGLUTARATE (2OG) AND FE(II)-DEPENDENT OXYGENASE SUPERFAMILY PROTEIN-RELATED"/>
    <property type="match status" value="1"/>
</dbReference>
<dbReference type="GO" id="GO:0046872">
    <property type="term" value="F:metal ion binding"/>
    <property type="evidence" value="ECO:0007669"/>
    <property type="project" value="UniProtKB-KW"/>
</dbReference>
<keyword evidence="6" id="KW-1185">Reference proteome</keyword>
<evidence type="ECO:0000259" key="4">
    <source>
        <dbReference type="Pfam" id="PF14226"/>
    </source>
</evidence>
<dbReference type="GO" id="GO:0031418">
    <property type="term" value="F:L-ascorbic acid binding"/>
    <property type="evidence" value="ECO:0007669"/>
    <property type="project" value="UniProtKB-KW"/>
</dbReference>
<dbReference type="EMBL" id="JBANQN010000002">
    <property type="protein sequence ID" value="KAK6796951.1"/>
    <property type="molecule type" value="Genomic_DNA"/>
</dbReference>
<reference evidence="5 6" key="1">
    <citation type="submission" date="2024-02" db="EMBL/GenBank/DDBJ databases">
        <title>de novo genome assembly of Solanum bulbocastanum strain 11H21.</title>
        <authorList>
            <person name="Hosaka A.J."/>
        </authorList>
    </citation>
    <scope>NUCLEOTIDE SEQUENCE [LARGE SCALE GENOMIC DNA]</scope>
    <source>
        <tissue evidence="5">Young leaves</tissue>
    </source>
</reference>
<feature type="domain" description="Non-haem dioxygenase N-terminal" evidence="4">
    <location>
        <begin position="9"/>
        <end position="89"/>
    </location>
</feature>